<name>A0A6B3NWC2_9PSED</name>
<keyword evidence="5" id="KW-1185">Reference proteome</keyword>
<keyword evidence="1" id="KW-0732">Signal</keyword>
<evidence type="ECO:0000313" key="5">
    <source>
        <dbReference type="Proteomes" id="UP000482634"/>
    </source>
</evidence>
<feature type="chain" id="PRO_5044630447" evidence="1">
    <location>
        <begin position="24"/>
        <end position="98"/>
    </location>
</feature>
<dbReference type="EMBL" id="JAAHBU010000267">
    <property type="protein sequence ID" value="NER65411.1"/>
    <property type="molecule type" value="Genomic_DNA"/>
</dbReference>
<dbReference type="Proteomes" id="UP000480410">
    <property type="component" value="Unassembled WGS sequence"/>
</dbReference>
<evidence type="ECO:0000313" key="4">
    <source>
        <dbReference type="Proteomes" id="UP000480410"/>
    </source>
</evidence>
<sequence>MRLHSLLALAATGALLLPIGANAGTVPPGYLTSCVASAAAQPGMTKSAAEKHCSCSVNVIEKNFSDAEIKELNSTDGVDQALKDKAIKLVTQACKAQK</sequence>
<dbReference type="Proteomes" id="UP000482634">
    <property type="component" value="Unassembled WGS sequence"/>
</dbReference>
<reference evidence="4 5" key="1">
    <citation type="submission" date="2020-02" db="EMBL/GenBank/DDBJ databases">
        <title>Broccoli isolated Pseudomonas sp.</title>
        <authorList>
            <person name="Fujikawa T."/>
            <person name="Sawada H."/>
        </authorList>
    </citation>
    <scope>NUCLEOTIDE SEQUENCE [LARGE SCALE GENOMIC DNA]</scope>
    <source>
        <strain evidence="3 5">MAFF212427</strain>
        <strain evidence="2 4">MAFF212428</strain>
    </source>
</reference>
<accession>A0A6B3NWC2</accession>
<dbReference type="EMBL" id="JAAHBV010000457">
    <property type="protein sequence ID" value="NER61524.1"/>
    <property type="molecule type" value="Genomic_DNA"/>
</dbReference>
<dbReference type="RefSeq" id="WP_163947618.1">
    <property type="nucleotide sequence ID" value="NZ_JAAHBU010000267.1"/>
</dbReference>
<accession>A0A6M0D031</accession>
<proteinExistence type="predicted"/>
<feature type="signal peptide" evidence="1">
    <location>
        <begin position="1"/>
        <end position="23"/>
    </location>
</feature>
<dbReference type="AlphaFoldDB" id="A0A6B3NWC2"/>
<comment type="caution">
    <text evidence="3">The sequence shown here is derived from an EMBL/GenBank/DDBJ whole genome shotgun (WGS) entry which is preliminary data.</text>
</comment>
<evidence type="ECO:0000313" key="2">
    <source>
        <dbReference type="EMBL" id="NER61524.1"/>
    </source>
</evidence>
<gene>
    <name evidence="2" type="ORF">G3435_19305</name>
    <name evidence="3" type="ORF">G3436_17985</name>
</gene>
<protein>
    <submittedName>
        <fullName evidence="3">Uncharacterized protein</fullName>
    </submittedName>
</protein>
<evidence type="ECO:0000313" key="3">
    <source>
        <dbReference type="EMBL" id="NER65411.1"/>
    </source>
</evidence>
<organism evidence="3 5">
    <name type="scientific">Pseudomonas brassicae</name>
    <dbReference type="NCBI Taxonomy" id="2708063"/>
    <lineage>
        <taxon>Bacteria</taxon>
        <taxon>Pseudomonadati</taxon>
        <taxon>Pseudomonadota</taxon>
        <taxon>Gammaproteobacteria</taxon>
        <taxon>Pseudomonadales</taxon>
        <taxon>Pseudomonadaceae</taxon>
        <taxon>Pseudomonas</taxon>
    </lineage>
</organism>
<evidence type="ECO:0000256" key="1">
    <source>
        <dbReference type="SAM" id="SignalP"/>
    </source>
</evidence>